<evidence type="ECO:0000313" key="5">
    <source>
        <dbReference type="EMBL" id="QCT70178.1"/>
    </source>
</evidence>
<dbReference type="EMBL" id="CP029487">
    <property type="protein sequence ID" value="QCT70178.1"/>
    <property type="molecule type" value="Genomic_DNA"/>
</dbReference>
<dbReference type="Pfam" id="PF00392">
    <property type="entry name" value="GntR"/>
    <property type="match status" value="1"/>
</dbReference>
<accession>A0A4P9C462</accession>
<dbReference type="PRINTS" id="PR00035">
    <property type="entry name" value="HTHGNTR"/>
</dbReference>
<keyword evidence="3" id="KW-0804">Transcription</keyword>
<dbReference type="SMART" id="SM00895">
    <property type="entry name" value="FCD"/>
    <property type="match status" value="1"/>
</dbReference>
<dbReference type="InterPro" id="IPR011711">
    <property type="entry name" value="GntR_C"/>
</dbReference>
<dbReference type="PANTHER" id="PTHR43537:SF43">
    <property type="entry name" value="GNTR-FAMILY TRANSCRIPTIONAL REGULATOR"/>
    <property type="match status" value="1"/>
</dbReference>
<evidence type="ECO:0000256" key="1">
    <source>
        <dbReference type="ARBA" id="ARBA00023015"/>
    </source>
</evidence>
<dbReference type="SUPFAM" id="SSF48008">
    <property type="entry name" value="GntR ligand-binding domain-like"/>
    <property type="match status" value="1"/>
</dbReference>
<dbReference type="Pfam" id="PF07729">
    <property type="entry name" value="FCD"/>
    <property type="match status" value="1"/>
</dbReference>
<evidence type="ECO:0000313" key="6">
    <source>
        <dbReference type="Proteomes" id="UP000218387"/>
    </source>
</evidence>
<sequence>MMYTEIPQKKIYLQILEQIKYNIVTKQLKSGDRLPSERQLSEQLGVSRATVREAIRALEMIGLVHCRQGEGNFITEDFDNTLTQPLSIMFWLNDGKVTEIHELRRSLEIEAAKLAAIHATREDILRLEEICAAIESEPNEAKSAELDKKLHDSIALYSRNKLIKDVLNSASTLIEELIKDMRTLILMEEVSASAINRQHRDIVASIRKHDPDAAARAMLTHMSFIEDFVTEVQRAVDIKNTEED</sequence>
<evidence type="ECO:0000256" key="2">
    <source>
        <dbReference type="ARBA" id="ARBA00023125"/>
    </source>
</evidence>
<keyword evidence="6" id="KW-1185">Reference proteome</keyword>
<dbReference type="GO" id="GO:0003700">
    <property type="term" value="F:DNA-binding transcription factor activity"/>
    <property type="evidence" value="ECO:0007669"/>
    <property type="project" value="InterPro"/>
</dbReference>
<dbReference type="RefSeq" id="WP_096919543.1">
    <property type="nucleotide sequence ID" value="NZ_CP029487.1"/>
</dbReference>
<dbReference type="PANTHER" id="PTHR43537">
    <property type="entry name" value="TRANSCRIPTIONAL REGULATOR, GNTR FAMILY"/>
    <property type="match status" value="1"/>
</dbReference>
<dbReference type="AlphaFoldDB" id="A0A4P9C462"/>
<evidence type="ECO:0000259" key="4">
    <source>
        <dbReference type="PROSITE" id="PS50949"/>
    </source>
</evidence>
<dbReference type="Proteomes" id="UP000218387">
    <property type="component" value="Chromosome"/>
</dbReference>
<dbReference type="InterPro" id="IPR000524">
    <property type="entry name" value="Tscrpt_reg_HTH_GntR"/>
</dbReference>
<dbReference type="Gene3D" id="1.10.10.10">
    <property type="entry name" value="Winged helix-like DNA-binding domain superfamily/Winged helix DNA-binding domain"/>
    <property type="match status" value="1"/>
</dbReference>
<evidence type="ECO:0000256" key="3">
    <source>
        <dbReference type="ARBA" id="ARBA00023163"/>
    </source>
</evidence>
<dbReference type="PROSITE" id="PS50949">
    <property type="entry name" value="HTH_GNTR"/>
    <property type="match status" value="1"/>
</dbReference>
<gene>
    <name evidence="5" type="ORF">CPZ25_002230</name>
</gene>
<keyword evidence="1" id="KW-0805">Transcription regulation</keyword>
<dbReference type="CDD" id="cd07377">
    <property type="entry name" value="WHTH_GntR"/>
    <property type="match status" value="1"/>
</dbReference>
<feature type="domain" description="HTH gntR-type" evidence="4">
    <location>
        <begin position="9"/>
        <end position="77"/>
    </location>
</feature>
<organism evidence="5 6">
    <name type="scientific">Eubacterium maltosivorans</name>
    <dbReference type="NCBI Taxonomy" id="2041044"/>
    <lineage>
        <taxon>Bacteria</taxon>
        <taxon>Bacillati</taxon>
        <taxon>Bacillota</taxon>
        <taxon>Clostridia</taxon>
        <taxon>Eubacteriales</taxon>
        <taxon>Eubacteriaceae</taxon>
        <taxon>Eubacterium</taxon>
    </lineage>
</organism>
<dbReference type="KEGG" id="emt:CPZ25_002230"/>
<proteinExistence type="predicted"/>
<dbReference type="Gene3D" id="1.20.120.530">
    <property type="entry name" value="GntR ligand-binding domain-like"/>
    <property type="match status" value="1"/>
</dbReference>
<protein>
    <submittedName>
        <fullName evidence="5">FadR family transcriptional regulator</fullName>
    </submittedName>
</protein>
<dbReference type="InterPro" id="IPR036388">
    <property type="entry name" value="WH-like_DNA-bd_sf"/>
</dbReference>
<reference evidence="5 6" key="1">
    <citation type="submission" date="2018-05" db="EMBL/GenBank/DDBJ databases">
        <title>Genome comparison of Eubacterium sp.</title>
        <authorList>
            <person name="Feng Y."/>
            <person name="Sanchez-Andrea I."/>
            <person name="Stams A.J.M."/>
            <person name="De Vos W.M."/>
        </authorList>
    </citation>
    <scope>NUCLEOTIDE SEQUENCE [LARGE SCALE GENOMIC DNA]</scope>
    <source>
        <strain evidence="5 6">YI</strain>
    </source>
</reference>
<dbReference type="SMART" id="SM00345">
    <property type="entry name" value="HTH_GNTR"/>
    <property type="match status" value="1"/>
</dbReference>
<name>A0A4P9C462_EUBML</name>
<dbReference type="SUPFAM" id="SSF46785">
    <property type="entry name" value="Winged helix' DNA-binding domain"/>
    <property type="match status" value="1"/>
</dbReference>
<dbReference type="GO" id="GO:0003677">
    <property type="term" value="F:DNA binding"/>
    <property type="evidence" value="ECO:0007669"/>
    <property type="project" value="UniProtKB-KW"/>
</dbReference>
<dbReference type="InterPro" id="IPR008920">
    <property type="entry name" value="TF_FadR/GntR_C"/>
</dbReference>
<dbReference type="InterPro" id="IPR036390">
    <property type="entry name" value="WH_DNA-bd_sf"/>
</dbReference>
<keyword evidence="2" id="KW-0238">DNA-binding</keyword>